<dbReference type="EMBL" id="ML996092">
    <property type="protein sequence ID" value="KAF2148893.1"/>
    <property type="molecule type" value="Genomic_DNA"/>
</dbReference>
<protein>
    <submittedName>
        <fullName evidence="1">Uncharacterized protein</fullName>
    </submittedName>
</protein>
<reference evidence="1" key="1">
    <citation type="journal article" date="2020" name="Stud. Mycol.">
        <title>101 Dothideomycetes genomes: a test case for predicting lifestyles and emergence of pathogens.</title>
        <authorList>
            <person name="Haridas S."/>
            <person name="Albert R."/>
            <person name="Binder M."/>
            <person name="Bloem J."/>
            <person name="Labutti K."/>
            <person name="Salamov A."/>
            <person name="Andreopoulos B."/>
            <person name="Baker S."/>
            <person name="Barry K."/>
            <person name="Bills G."/>
            <person name="Bluhm B."/>
            <person name="Cannon C."/>
            <person name="Castanera R."/>
            <person name="Culley D."/>
            <person name="Daum C."/>
            <person name="Ezra D."/>
            <person name="Gonzalez J."/>
            <person name="Henrissat B."/>
            <person name="Kuo A."/>
            <person name="Liang C."/>
            <person name="Lipzen A."/>
            <person name="Lutzoni F."/>
            <person name="Magnuson J."/>
            <person name="Mondo S."/>
            <person name="Nolan M."/>
            <person name="Ohm R."/>
            <person name="Pangilinan J."/>
            <person name="Park H.-J."/>
            <person name="Ramirez L."/>
            <person name="Alfaro M."/>
            <person name="Sun H."/>
            <person name="Tritt A."/>
            <person name="Yoshinaga Y."/>
            <person name="Zwiers L.-H."/>
            <person name="Turgeon B."/>
            <person name="Goodwin S."/>
            <person name="Spatafora J."/>
            <person name="Crous P."/>
            <person name="Grigoriev I."/>
        </authorList>
    </citation>
    <scope>NUCLEOTIDE SEQUENCE</scope>
    <source>
        <strain evidence="1">CBS 260.36</strain>
    </source>
</reference>
<comment type="caution">
    <text evidence="1">The sequence shown here is derived from an EMBL/GenBank/DDBJ whole genome shotgun (WGS) entry which is preliminary data.</text>
</comment>
<dbReference type="Proteomes" id="UP000799439">
    <property type="component" value="Unassembled WGS sequence"/>
</dbReference>
<sequence>MRLTSICGTLVAQKAVAVVSGSYIIPRATSTSTIAAGTCPLSIDPRCRSIPSALGRSPRGSTHGTATHKALLNTLTSQSRPVRLKPHTMFLSGRWKRTATIKAYLRIIVHFSPIQYGVAILCCTFRRPNRLVIVCQSGIDMVVSTFVQSC</sequence>
<dbReference type="AlphaFoldDB" id="A0A9P4IY55"/>
<keyword evidence="2" id="KW-1185">Reference proteome</keyword>
<evidence type="ECO:0000313" key="2">
    <source>
        <dbReference type="Proteomes" id="UP000799439"/>
    </source>
</evidence>
<proteinExistence type="predicted"/>
<name>A0A9P4IY55_9PEZI</name>
<gene>
    <name evidence="1" type="ORF">K461DRAFT_54639</name>
</gene>
<evidence type="ECO:0000313" key="1">
    <source>
        <dbReference type="EMBL" id="KAF2148893.1"/>
    </source>
</evidence>
<accession>A0A9P4IY55</accession>
<organism evidence="1 2">
    <name type="scientific">Myriangium duriaei CBS 260.36</name>
    <dbReference type="NCBI Taxonomy" id="1168546"/>
    <lineage>
        <taxon>Eukaryota</taxon>
        <taxon>Fungi</taxon>
        <taxon>Dikarya</taxon>
        <taxon>Ascomycota</taxon>
        <taxon>Pezizomycotina</taxon>
        <taxon>Dothideomycetes</taxon>
        <taxon>Dothideomycetidae</taxon>
        <taxon>Myriangiales</taxon>
        <taxon>Myriangiaceae</taxon>
        <taxon>Myriangium</taxon>
    </lineage>
</organism>